<feature type="region of interest" description="Disordered" evidence="1">
    <location>
        <begin position="1"/>
        <end position="148"/>
    </location>
</feature>
<evidence type="ECO:0000313" key="3">
    <source>
        <dbReference type="Proteomes" id="UP000708208"/>
    </source>
</evidence>
<feature type="compositionally biased region" description="Polar residues" evidence="1">
    <location>
        <begin position="73"/>
        <end position="85"/>
    </location>
</feature>
<sequence>MAGDKSNKKPRPSPTKPKQKSKPQVQKSNNHLSFIQAVKRRLTHEKIHRSKDEASKDKKDGSKLQKPQIRGSEVSTASIISVNSPNRKKLVTPVGSFKSEASIISTTGQKKGSPTLKAKPSPGKKQPETVKGKNKVSNIKEPPKKIKKNAKGTMDLYYLKKLHVASSQSSMTSMKSGRTDSGPQLKQDPDPVEILMQKTYKIPPCPKTLTKSNETR</sequence>
<proteinExistence type="predicted"/>
<feature type="region of interest" description="Disordered" evidence="1">
    <location>
        <begin position="166"/>
        <end position="216"/>
    </location>
</feature>
<evidence type="ECO:0000313" key="2">
    <source>
        <dbReference type="EMBL" id="CAG7785842.1"/>
    </source>
</evidence>
<keyword evidence="3" id="KW-1185">Reference proteome</keyword>
<gene>
    <name evidence="2" type="ORF">AFUS01_LOCUS24443</name>
</gene>
<dbReference type="Proteomes" id="UP000708208">
    <property type="component" value="Unassembled WGS sequence"/>
</dbReference>
<feature type="compositionally biased region" description="Low complexity" evidence="1">
    <location>
        <begin position="166"/>
        <end position="176"/>
    </location>
</feature>
<organism evidence="2 3">
    <name type="scientific">Allacma fusca</name>
    <dbReference type="NCBI Taxonomy" id="39272"/>
    <lineage>
        <taxon>Eukaryota</taxon>
        <taxon>Metazoa</taxon>
        <taxon>Ecdysozoa</taxon>
        <taxon>Arthropoda</taxon>
        <taxon>Hexapoda</taxon>
        <taxon>Collembola</taxon>
        <taxon>Symphypleona</taxon>
        <taxon>Sminthuridae</taxon>
        <taxon>Allacma</taxon>
    </lineage>
</organism>
<protein>
    <submittedName>
        <fullName evidence="2">Uncharacterized protein</fullName>
    </submittedName>
</protein>
<evidence type="ECO:0000256" key="1">
    <source>
        <dbReference type="SAM" id="MobiDB-lite"/>
    </source>
</evidence>
<feature type="compositionally biased region" description="Basic residues" evidence="1">
    <location>
        <begin position="38"/>
        <end position="49"/>
    </location>
</feature>
<accession>A0A8J2KCI4</accession>
<name>A0A8J2KCI4_9HEXA</name>
<reference evidence="2" key="1">
    <citation type="submission" date="2021-06" db="EMBL/GenBank/DDBJ databases">
        <authorList>
            <person name="Hodson N. C."/>
            <person name="Mongue J. A."/>
            <person name="Jaron S. K."/>
        </authorList>
    </citation>
    <scope>NUCLEOTIDE SEQUENCE</scope>
</reference>
<dbReference type="EMBL" id="CAJVCH010305163">
    <property type="protein sequence ID" value="CAG7785842.1"/>
    <property type="molecule type" value="Genomic_DNA"/>
</dbReference>
<dbReference type="AlphaFoldDB" id="A0A8J2KCI4"/>
<feature type="compositionally biased region" description="Polar residues" evidence="1">
    <location>
        <begin position="102"/>
        <end position="112"/>
    </location>
</feature>
<feature type="compositionally biased region" description="Basic and acidic residues" evidence="1">
    <location>
        <begin position="50"/>
        <end position="63"/>
    </location>
</feature>
<feature type="non-terminal residue" evidence="2">
    <location>
        <position position="1"/>
    </location>
</feature>
<comment type="caution">
    <text evidence="2">The sequence shown here is derived from an EMBL/GenBank/DDBJ whole genome shotgun (WGS) entry which is preliminary data.</text>
</comment>